<dbReference type="SUPFAM" id="SSF52540">
    <property type="entry name" value="P-loop containing nucleoside triphosphate hydrolases"/>
    <property type="match status" value="1"/>
</dbReference>
<feature type="non-terminal residue" evidence="2">
    <location>
        <position position="231"/>
    </location>
</feature>
<protein>
    <submittedName>
        <fullName evidence="2">ATPase-like protein</fullName>
    </submittedName>
</protein>
<sequence length="231" mass="25662">MAITHVSVTNFRSFKLLDLDLEKFNVFIGANASGKSNVVQILRFVRDISAHGLPNAVSMQGGTDYLRNVQIGPSIPLHIRIQSDAHGSIAIRGKIDGRSTLLGFRTQATDYSLELTFNRRGLGYTKTLDSAQADCDLFELRPTKAGHLQERRSLGRAHWEAAIERRRLVVNVTNLPPEVSVESDDLVPAYLRGYRSRLDPLDALIALPPALVFPLQQAFSEIAIYDLDPKL</sequence>
<evidence type="ECO:0000259" key="1">
    <source>
        <dbReference type="Pfam" id="PF13175"/>
    </source>
</evidence>
<dbReference type="InterPro" id="IPR027417">
    <property type="entry name" value="P-loop_NTPase"/>
</dbReference>
<dbReference type="Gene3D" id="3.40.50.300">
    <property type="entry name" value="P-loop containing nucleotide triphosphate hydrolases"/>
    <property type="match status" value="1"/>
</dbReference>
<feature type="domain" description="Endonuclease GajA/Old nuclease/RecF-like AAA" evidence="1">
    <location>
        <begin position="1"/>
        <end position="47"/>
    </location>
</feature>
<dbReference type="Pfam" id="PF13175">
    <property type="entry name" value="AAA_15"/>
    <property type="match status" value="1"/>
</dbReference>
<proteinExistence type="predicted"/>
<evidence type="ECO:0000313" key="2">
    <source>
        <dbReference type="EMBL" id="EQD27273.1"/>
    </source>
</evidence>
<dbReference type="InterPro" id="IPR041685">
    <property type="entry name" value="AAA_GajA/Old/RecF-like"/>
</dbReference>
<gene>
    <name evidence="2" type="ORF">B1A_21717</name>
</gene>
<dbReference type="PANTHER" id="PTHR32182">
    <property type="entry name" value="DNA REPLICATION AND REPAIR PROTEIN RECF"/>
    <property type="match status" value="1"/>
</dbReference>
<dbReference type="GO" id="GO:0006302">
    <property type="term" value="P:double-strand break repair"/>
    <property type="evidence" value="ECO:0007669"/>
    <property type="project" value="TreeGrafter"/>
</dbReference>
<accession>T0Y2P2</accession>
<comment type="caution">
    <text evidence="2">The sequence shown here is derived from an EMBL/GenBank/DDBJ whole genome shotgun (WGS) entry which is preliminary data.</text>
</comment>
<dbReference type="AlphaFoldDB" id="T0Y2P2"/>
<dbReference type="PANTHER" id="PTHR32182:SF22">
    <property type="entry name" value="ATP-DEPENDENT ENDONUCLEASE, OLD FAMILY-RELATED"/>
    <property type="match status" value="1"/>
</dbReference>
<reference evidence="2" key="2">
    <citation type="journal article" date="2014" name="ISME J.">
        <title>Microbial stratification in low pH oxic and suboxic macroscopic growths along an acid mine drainage.</title>
        <authorList>
            <person name="Mendez-Garcia C."/>
            <person name="Mesa V."/>
            <person name="Sprenger R.R."/>
            <person name="Richter M."/>
            <person name="Diez M.S."/>
            <person name="Solano J."/>
            <person name="Bargiela R."/>
            <person name="Golyshina O.V."/>
            <person name="Manteca A."/>
            <person name="Ramos J.L."/>
            <person name="Gallego J.R."/>
            <person name="Llorente I."/>
            <person name="Martins Dos Santos V.A."/>
            <person name="Jensen O.N."/>
            <person name="Pelaez A.I."/>
            <person name="Sanchez J."/>
            <person name="Ferrer M."/>
        </authorList>
    </citation>
    <scope>NUCLEOTIDE SEQUENCE</scope>
</reference>
<name>T0Y2P2_9ZZZZ</name>
<dbReference type="GO" id="GO:0000731">
    <property type="term" value="P:DNA synthesis involved in DNA repair"/>
    <property type="evidence" value="ECO:0007669"/>
    <property type="project" value="TreeGrafter"/>
</dbReference>
<organism evidence="2">
    <name type="scientific">mine drainage metagenome</name>
    <dbReference type="NCBI Taxonomy" id="410659"/>
    <lineage>
        <taxon>unclassified sequences</taxon>
        <taxon>metagenomes</taxon>
        <taxon>ecological metagenomes</taxon>
    </lineage>
</organism>
<reference evidence="2" key="1">
    <citation type="submission" date="2013-08" db="EMBL/GenBank/DDBJ databases">
        <authorList>
            <person name="Mendez C."/>
            <person name="Richter M."/>
            <person name="Ferrer M."/>
            <person name="Sanchez J."/>
        </authorList>
    </citation>
    <scope>NUCLEOTIDE SEQUENCE</scope>
</reference>
<dbReference type="EMBL" id="AUZX01016055">
    <property type="protein sequence ID" value="EQD27273.1"/>
    <property type="molecule type" value="Genomic_DNA"/>
</dbReference>